<organism evidence="1 2">
    <name type="scientific">Nonomuraea endophytica</name>
    <dbReference type="NCBI Taxonomy" id="714136"/>
    <lineage>
        <taxon>Bacteria</taxon>
        <taxon>Bacillati</taxon>
        <taxon>Actinomycetota</taxon>
        <taxon>Actinomycetes</taxon>
        <taxon>Streptosporangiales</taxon>
        <taxon>Streptosporangiaceae</taxon>
        <taxon>Nonomuraea</taxon>
    </lineage>
</organism>
<dbReference type="AlphaFoldDB" id="A0A7W8A0V4"/>
<gene>
    <name evidence="1" type="ORF">HNR40_001832</name>
</gene>
<dbReference type="Proteomes" id="UP000568380">
    <property type="component" value="Unassembled WGS sequence"/>
</dbReference>
<dbReference type="RefSeq" id="WP_184959802.1">
    <property type="nucleotide sequence ID" value="NZ_JACHIN010000002.1"/>
</dbReference>
<evidence type="ECO:0000313" key="2">
    <source>
        <dbReference type="Proteomes" id="UP000568380"/>
    </source>
</evidence>
<sequence>MALLAEVMALTAVLGLYLPGPTPPDEPPSTKIEPWSSSAEAKSANAPVFVQSSPVRVPAGGSAEAVATCPAGTLVFGGGESNPVSGSVVLTRSVPWRDTWETTVRNNGTSDAYVTGYAVCGSGLTAYQQVRGSAVSVTPNGGQDIASVTCPAGMRILGGGQWISGPLNVSIDASLPLSDSGGDDWFIRVRNHNAEIIGIQPIAICGSDLTTQLVRGAGAVLAPGEYKPVTATCPAGTTLLGGGGGGVWYEVHQGVTITDSYRSAQDSWTIYARSHPSNTGRRSIISYAICGT</sequence>
<evidence type="ECO:0000313" key="1">
    <source>
        <dbReference type="EMBL" id="MBB5076368.1"/>
    </source>
</evidence>
<accession>A0A7W8A0V4</accession>
<name>A0A7W8A0V4_9ACTN</name>
<keyword evidence="2" id="KW-1185">Reference proteome</keyword>
<proteinExistence type="predicted"/>
<comment type="caution">
    <text evidence="1">The sequence shown here is derived from an EMBL/GenBank/DDBJ whole genome shotgun (WGS) entry which is preliminary data.</text>
</comment>
<dbReference type="EMBL" id="JACHIN010000002">
    <property type="protein sequence ID" value="MBB5076368.1"/>
    <property type="molecule type" value="Genomic_DNA"/>
</dbReference>
<reference evidence="1 2" key="1">
    <citation type="submission" date="2020-08" db="EMBL/GenBank/DDBJ databases">
        <title>Genomic Encyclopedia of Type Strains, Phase IV (KMG-IV): sequencing the most valuable type-strain genomes for metagenomic binning, comparative biology and taxonomic classification.</title>
        <authorList>
            <person name="Goeker M."/>
        </authorList>
    </citation>
    <scope>NUCLEOTIDE SEQUENCE [LARGE SCALE GENOMIC DNA]</scope>
    <source>
        <strain evidence="1 2">DSM 45385</strain>
    </source>
</reference>
<protein>
    <submittedName>
        <fullName evidence="1">Uncharacterized protein</fullName>
    </submittedName>
</protein>